<evidence type="ECO:0000313" key="3">
    <source>
        <dbReference type="EMBL" id="HJB09621.1"/>
    </source>
</evidence>
<dbReference type="PANTHER" id="PTHR40274">
    <property type="entry name" value="VIRGINIAMYCIN B LYASE"/>
    <property type="match status" value="1"/>
</dbReference>
<reference evidence="3" key="2">
    <citation type="submission" date="2021-04" db="EMBL/GenBank/DDBJ databases">
        <authorList>
            <person name="Gilroy R."/>
        </authorList>
    </citation>
    <scope>NUCLEOTIDE SEQUENCE</scope>
    <source>
        <strain evidence="3">ChiHjej13B12-24818</strain>
    </source>
</reference>
<feature type="chain" id="PRO_5039176782" evidence="2">
    <location>
        <begin position="37"/>
        <end position="810"/>
    </location>
</feature>
<name>A0A9D2RNJ7_9MICO</name>
<dbReference type="InterPro" id="IPR051344">
    <property type="entry name" value="Vgb"/>
</dbReference>
<protein>
    <submittedName>
        <fullName evidence="3">Uncharacterized protein</fullName>
    </submittedName>
</protein>
<evidence type="ECO:0000256" key="1">
    <source>
        <dbReference type="SAM" id="MobiDB-lite"/>
    </source>
</evidence>
<dbReference type="AlphaFoldDB" id="A0A9D2RNJ7"/>
<feature type="signal peptide" evidence="2">
    <location>
        <begin position="1"/>
        <end position="36"/>
    </location>
</feature>
<gene>
    <name evidence="3" type="ORF">H9786_03660</name>
</gene>
<evidence type="ECO:0000256" key="2">
    <source>
        <dbReference type="SAM" id="SignalP"/>
    </source>
</evidence>
<dbReference type="SUPFAM" id="SSF69322">
    <property type="entry name" value="Tricorn protease domain 2"/>
    <property type="match status" value="1"/>
</dbReference>
<feature type="region of interest" description="Disordered" evidence="1">
    <location>
        <begin position="779"/>
        <end position="810"/>
    </location>
</feature>
<dbReference type="InterPro" id="IPR015943">
    <property type="entry name" value="WD40/YVTN_repeat-like_dom_sf"/>
</dbReference>
<proteinExistence type="predicted"/>
<accession>A0A9D2RNJ7</accession>
<keyword evidence="2" id="KW-0732">Signal</keyword>
<dbReference type="SUPFAM" id="SSF63825">
    <property type="entry name" value="YWTD domain"/>
    <property type="match status" value="1"/>
</dbReference>
<comment type="caution">
    <text evidence="3">The sequence shown here is derived from an EMBL/GenBank/DDBJ whole genome shotgun (WGS) entry which is preliminary data.</text>
</comment>
<dbReference type="Proteomes" id="UP000823823">
    <property type="component" value="Unassembled WGS sequence"/>
</dbReference>
<sequence length="810" mass="84492">MTAPRSDTRAPARPLRTALIGGAVAALMMSPLAASADHGPESAEQTAASGEVTDLGVAMSSINVRLSAVGELADGTPVGYLFSDGNPVSLEVVDLRTGDLLDQHRIDPYTVASSIAVAEDGTVYLSVRSPNDATLWKYSPDAQELEEIATGIAGEEMLRTLDIDGDTLYGTTYPDANAFAMDLATEEITEYGRIAPEGDYAWGLDAEDGEVWVGAGTPAQLVTLDPEAGSTDPVELPDAVAESGDFVQRIETYGEDLRVVSHRAVDGASAHLHDGTDWIGTVDTTGMWSYTEDTADGSFFYLSTDEDDPLWSYDVEAREATAVDLSGSGIEDELGGTSQMFLAQLGADDFPGTSVVGIRPDGKIWRYNLETGHGDVLATDIEGAPATTMSLAPGGDGQVYVGAYLSSGVMARIDPQTGEIEQLNGPEQADAITAHGPDTFIGTYPDAGVFRADGQADWDWGTNPEQMLELGREATGQDRPRHMISAGEHVAIATIPDYGELGGGLTLLDPQTGEHEFTRDIVADQSVTDLAYADGVVYAGTSIHGGLDSTPTAETAEVFAWHVEEGLQASVPIPGAEIIHSLTVDGEGRLWAMADTGALIELDPATLEEVRTIDTGITHDNVWGSSASLTLHPDSGLLYGNAGNSLFSVDPGSGDVSVLVDSGVKLSTVAGSEVFFADETNVYRYQPKSSQCDEEISGSHRGPLTIEEGTTCITDADIRGPVSVSDGAGLVLADSDLKGPLRIHGAADVSLTESTISGPVDITSVTGAVTLTGNTINGPLSCSGNELDPTGGDNDVRGPAKGQCADLTAG</sequence>
<dbReference type="EMBL" id="DWZH01000028">
    <property type="protein sequence ID" value="HJB09621.1"/>
    <property type="molecule type" value="Genomic_DNA"/>
</dbReference>
<evidence type="ECO:0000313" key="4">
    <source>
        <dbReference type="Proteomes" id="UP000823823"/>
    </source>
</evidence>
<dbReference type="Gene3D" id="2.130.10.10">
    <property type="entry name" value="YVTN repeat-like/Quinoprotein amine dehydrogenase"/>
    <property type="match status" value="1"/>
</dbReference>
<dbReference type="PANTHER" id="PTHR40274:SF3">
    <property type="entry name" value="VIRGINIAMYCIN B LYASE"/>
    <property type="match status" value="1"/>
</dbReference>
<organism evidence="3 4">
    <name type="scientific">Candidatus Brachybacterium merdavium</name>
    <dbReference type="NCBI Taxonomy" id="2838513"/>
    <lineage>
        <taxon>Bacteria</taxon>
        <taxon>Bacillati</taxon>
        <taxon>Actinomycetota</taxon>
        <taxon>Actinomycetes</taxon>
        <taxon>Micrococcales</taxon>
        <taxon>Dermabacteraceae</taxon>
        <taxon>Brachybacterium</taxon>
    </lineage>
</organism>
<reference evidence="3" key="1">
    <citation type="journal article" date="2021" name="PeerJ">
        <title>Extensive microbial diversity within the chicken gut microbiome revealed by metagenomics and culture.</title>
        <authorList>
            <person name="Gilroy R."/>
            <person name="Ravi A."/>
            <person name="Getino M."/>
            <person name="Pursley I."/>
            <person name="Horton D.L."/>
            <person name="Alikhan N.F."/>
            <person name="Baker D."/>
            <person name="Gharbi K."/>
            <person name="Hall N."/>
            <person name="Watson M."/>
            <person name="Adriaenssens E.M."/>
            <person name="Foster-Nyarko E."/>
            <person name="Jarju S."/>
            <person name="Secka A."/>
            <person name="Antonio M."/>
            <person name="Oren A."/>
            <person name="Chaudhuri R.R."/>
            <person name="La Ragione R."/>
            <person name="Hildebrand F."/>
            <person name="Pallen M.J."/>
        </authorList>
    </citation>
    <scope>NUCLEOTIDE SEQUENCE</scope>
    <source>
        <strain evidence="3">ChiHjej13B12-24818</strain>
    </source>
</reference>